<keyword evidence="8" id="KW-1185">Reference proteome</keyword>
<dbReference type="InterPro" id="IPR036508">
    <property type="entry name" value="Chitin-bd_dom_sf"/>
</dbReference>
<dbReference type="PROSITE" id="PS50940">
    <property type="entry name" value="CHIT_BIND_II"/>
    <property type="match status" value="1"/>
</dbReference>
<keyword evidence="2" id="KW-0732">Signal</keyword>
<keyword evidence="1" id="KW-0147">Chitin-binding</keyword>
<dbReference type="AlphaFoldDB" id="A0A8S3YZ06"/>
<dbReference type="Gene3D" id="2.170.140.10">
    <property type="entry name" value="Chitin binding domain"/>
    <property type="match status" value="1"/>
</dbReference>
<comment type="caution">
    <text evidence="7">The sequence shown here is derived from an EMBL/GenBank/DDBJ whole genome shotgun (WGS) entry which is preliminary data.</text>
</comment>
<dbReference type="PANTHER" id="PTHR23301:SF0">
    <property type="entry name" value="CHITIN-BINDING TYPE-2 DOMAIN-CONTAINING PROTEIN-RELATED"/>
    <property type="match status" value="1"/>
</dbReference>
<reference evidence="7" key="1">
    <citation type="submission" date="2021-04" db="EMBL/GenBank/DDBJ databases">
        <authorList>
            <consortium name="Molecular Ecology Group"/>
        </authorList>
    </citation>
    <scope>NUCLEOTIDE SEQUENCE</scope>
</reference>
<keyword evidence="3" id="KW-0677">Repeat</keyword>
<evidence type="ECO:0000313" key="8">
    <source>
        <dbReference type="Proteomes" id="UP000678393"/>
    </source>
</evidence>
<evidence type="ECO:0000256" key="1">
    <source>
        <dbReference type="ARBA" id="ARBA00022669"/>
    </source>
</evidence>
<accession>A0A8S3YZ06</accession>
<evidence type="ECO:0000313" key="7">
    <source>
        <dbReference type="EMBL" id="CAG5121939.1"/>
    </source>
</evidence>
<dbReference type="GO" id="GO:0008061">
    <property type="term" value="F:chitin binding"/>
    <property type="evidence" value="ECO:0007669"/>
    <property type="project" value="UniProtKB-KW"/>
</dbReference>
<dbReference type="Pfam" id="PF01607">
    <property type="entry name" value="CBM_14"/>
    <property type="match status" value="1"/>
</dbReference>
<dbReference type="SMART" id="SM00494">
    <property type="entry name" value="ChtBD2"/>
    <property type="match status" value="1"/>
</dbReference>
<protein>
    <recommendedName>
        <fullName evidence="6">Chitin-binding type-2 domain-containing protein</fullName>
    </recommendedName>
</protein>
<evidence type="ECO:0000256" key="5">
    <source>
        <dbReference type="ARBA" id="ARBA00023180"/>
    </source>
</evidence>
<sequence length="185" mass="21086">MKKIRENVKKKNIEVYRQTVNIFNDVLSLKVQCPKQSGEFSYPGDCTKFYRCDNGQPTIFDCQAQLLFNPERGFCDWPQSVNTENCTRQDIIVTDASGESIGDLCNPHGEEIKNSFLVGHPSLCNAFLTCGGIAWSTPCTFCPEAMYFSQVNILAFYRMKNILCNMSLPLGVRKRFFLLATYIQF</sequence>
<dbReference type="InterPro" id="IPR002557">
    <property type="entry name" value="Chitin-bd_dom"/>
</dbReference>
<proteinExistence type="predicted"/>
<evidence type="ECO:0000256" key="2">
    <source>
        <dbReference type="ARBA" id="ARBA00022729"/>
    </source>
</evidence>
<dbReference type="InterPro" id="IPR051940">
    <property type="entry name" value="Chitin_bind-dev_reg"/>
</dbReference>
<name>A0A8S3YZ06_9EUPU</name>
<evidence type="ECO:0000259" key="6">
    <source>
        <dbReference type="PROSITE" id="PS50940"/>
    </source>
</evidence>
<evidence type="ECO:0000256" key="3">
    <source>
        <dbReference type="ARBA" id="ARBA00022737"/>
    </source>
</evidence>
<feature type="domain" description="Chitin-binding type-2" evidence="6">
    <location>
        <begin position="30"/>
        <end position="88"/>
    </location>
</feature>
<dbReference type="EMBL" id="CAJHNH020001193">
    <property type="protein sequence ID" value="CAG5121939.1"/>
    <property type="molecule type" value="Genomic_DNA"/>
</dbReference>
<dbReference type="OrthoDB" id="6044829at2759"/>
<evidence type="ECO:0000256" key="4">
    <source>
        <dbReference type="ARBA" id="ARBA00023157"/>
    </source>
</evidence>
<dbReference type="Proteomes" id="UP000678393">
    <property type="component" value="Unassembled WGS sequence"/>
</dbReference>
<dbReference type="GO" id="GO:0005576">
    <property type="term" value="C:extracellular region"/>
    <property type="evidence" value="ECO:0007669"/>
    <property type="project" value="InterPro"/>
</dbReference>
<keyword evidence="4" id="KW-1015">Disulfide bond</keyword>
<organism evidence="7 8">
    <name type="scientific">Candidula unifasciata</name>
    <dbReference type="NCBI Taxonomy" id="100452"/>
    <lineage>
        <taxon>Eukaryota</taxon>
        <taxon>Metazoa</taxon>
        <taxon>Spiralia</taxon>
        <taxon>Lophotrochozoa</taxon>
        <taxon>Mollusca</taxon>
        <taxon>Gastropoda</taxon>
        <taxon>Heterobranchia</taxon>
        <taxon>Euthyneura</taxon>
        <taxon>Panpulmonata</taxon>
        <taxon>Eupulmonata</taxon>
        <taxon>Stylommatophora</taxon>
        <taxon>Helicina</taxon>
        <taxon>Helicoidea</taxon>
        <taxon>Geomitridae</taxon>
        <taxon>Candidula</taxon>
    </lineage>
</organism>
<keyword evidence="5" id="KW-0325">Glycoprotein</keyword>
<gene>
    <name evidence="7" type="ORF">CUNI_LOCUS7497</name>
</gene>
<dbReference type="SUPFAM" id="SSF57625">
    <property type="entry name" value="Invertebrate chitin-binding proteins"/>
    <property type="match status" value="1"/>
</dbReference>
<dbReference type="PANTHER" id="PTHR23301">
    <property type="entry name" value="CHITIN BINDING PERITROPHIN-A"/>
    <property type="match status" value="1"/>
</dbReference>